<dbReference type="Proteomes" id="UP000077755">
    <property type="component" value="Chromosome 8"/>
</dbReference>
<dbReference type="InterPro" id="IPR038821">
    <property type="entry name" value="CLE45-like"/>
</dbReference>
<proteinExistence type="predicted"/>
<feature type="chain" id="PRO_5042221970" evidence="2">
    <location>
        <begin position="21"/>
        <end position="95"/>
    </location>
</feature>
<name>A0AAF1BD25_DAUCS</name>
<feature type="compositionally biased region" description="Basic and acidic residues" evidence="1">
    <location>
        <begin position="86"/>
        <end position="95"/>
    </location>
</feature>
<reference evidence="3" key="1">
    <citation type="journal article" date="2016" name="Nat. Genet.">
        <title>A high-quality carrot genome assembly provides new insights into carotenoid accumulation and asterid genome evolution.</title>
        <authorList>
            <person name="Iorizzo M."/>
            <person name="Ellison S."/>
            <person name="Senalik D."/>
            <person name="Zeng P."/>
            <person name="Satapoomin P."/>
            <person name="Huang J."/>
            <person name="Bowman M."/>
            <person name="Iovene M."/>
            <person name="Sanseverino W."/>
            <person name="Cavagnaro P."/>
            <person name="Yildiz M."/>
            <person name="Macko-Podgorni A."/>
            <person name="Moranska E."/>
            <person name="Grzebelus E."/>
            <person name="Grzebelus D."/>
            <person name="Ashrafi H."/>
            <person name="Zheng Z."/>
            <person name="Cheng S."/>
            <person name="Spooner D."/>
            <person name="Van Deynze A."/>
            <person name="Simon P."/>
        </authorList>
    </citation>
    <scope>NUCLEOTIDE SEQUENCE</scope>
    <source>
        <tissue evidence="3">Leaf</tissue>
    </source>
</reference>
<dbReference type="PANTHER" id="PTHR36726:SF4">
    <property type="entry name" value="CLAVATA3_ESR (CLE)-RELATED PROTEIN 45"/>
    <property type="match status" value="1"/>
</dbReference>
<protein>
    <submittedName>
        <fullName evidence="3">Uncharacterized protein</fullName>
    </submittedName>
</protein>
<dbReference type="PANTHER" id="PTHR36726">
    <property type="entry name" value="CLAVATA3/ESR (CLE)-RELATED PROTEIN 45"/>
    <property type="match status" value="1"/>
</dbReference>
<dbReference type="EMBL" id="CP093350">
    <property type="protein sequence ID" value="WOH12622.1"/>
    <property type="molecule type" value="Genomic_DNA"/>
</dbReference>
<reference evidence="3" key="2">
    <citation type="submission" date="2022-03" db="EMBL/GenBank/DDBJ databases">
        <title>Draft title - Genomic analysis of global carrot germplasm unveils the trajectory of domestication and the origin of high carotenoid orange carrot.</title>
        <authorList>
            <person name="Iorizzo M."/>
            <person name="Ellison S."/>
            <person name="Senalik D."/>
            <person name="Macko-Podgorni A."/>
            <person name="Grzebelus D."/>
            <person name="Bostan H."/>
            <person name="Rolling W."/>
            <person name="Curaba J."/>
            <person name="Simon P."/>
        </authorList>
    </citation>
    <scope>NUCLEOTIDE SEQUENCE</scope>
    <source>
        <tissue evidence="3">Leaf</tissue>
    </source>
</reference>
<keyword evidence="4" id="KW-1185">Reference proteome</keyword>
<dbReference type="AlphaFoldDB" id="A0AAF1BD25"/>
<accession>A0AAF1BD25</accession>
<evidence type="ECO:0000256" key="2">
    <source>
        <dbReference type="SAM" id="SignalP"/>
    </source>
</evidence>
<evidence type="ECO:0000313" key="3">
    <source>
        <dbReference type="EMBL" id="WOH12622.1"/>
    </source>
</evidence>
<evidence type="ECO:0000256" key="1">
    <source>
        <dbReference type="SAM" id="MobiDB-lite"/>
    </source>
</evidence>
<sequence>MLLINAQKIFILLICTGLLAVQPVKVSGIRSLGLVPGWSNEDQGLVASNQRTLKEVSKVKLNSGLKGATVSGKKDPNLSSKRRVRKGSDPIHNKC</sequence>
<feature type="signal peptide" evidence="2">
    <location>
        <begin position="1"/>
        <end position="20"/>
    </location>
</feature>
<keyword evidence="2" id="KW-0732">Signal</keyword>
<organism evidence="3 4">
    <name type="scientific">Daucus carota subsp. sativus</name>
    <name type="common">Carrot</name>
    <dbReference type="NCBI Taxonomy" id="79200"/>
    <lineage>
        <taxon>Eukaryota</taxon>
        <taxon>Viridiplantae</taxon>
        <taxon>Streptophyta</taxon>
        <taxon>Embryophyta</taxon>
        <taxon>Tracheophyta</taxon>
        <taxon>Spermatophyta</taxon>
        <taxon>Magnoliopsida</taxon>
        <taxon>eudicotyledons</taxon>
        <taxon>Gunneridae</taxon>
        <taxon>Pentapetalae</taxon>
        <taxon>asterids</taxon>
        <taxon>campanulids</taxon>
        <taxon>Apiales</taxon>
        <taxon>Apiaceae</taxon>
        <taxon>Apioideae</taxon>
        <taxon>Scandiceae</taxon>
        <taxon>Daucinae</taxon>
        <taxon>Daucus</taxon>
        <taxon>Daucus sect. Daucus</taxon>
    </lineage>
</organism>
<feature type="region of interest" description="Disordered" evidence="1">
    <location>
        <begin position="66"/>
        <end position="95"/>
    </location>
</feature>
<evidence type="ECO:0000313" key="4">
    <source>
        <dbReference type="Proteomes" id="UP000077755"/>
    </source>
</evidence>
<gene>
    <name evidence="3" type="ORF">DCAR_0832128</name>
</gene>